<dbReference type="EMBL" id="JBHTHZ010000014">
    <property type="protein sequence ID" value="MFD0795146.1"/>
    <property type="molecule type" value="Genomic_DNA"/>
</dbReference>
<protein>
    <recommendedName>
        <fullName evidence="3">PD-(D/E)XK nuclease family transposase</fullName>
    </recommendedName>
</protein>
<proteinExistence type="predicted"/>
<evidence type="ECO:0008006" key="3">
    <source>
        <dbReference type="Google" id="ProtNLM"/>
    </source>
</evidence>
<sequence length="186" mass="21592">MNPIYSRQPSGGIGYSFENFLAHFFEICYEHLRNGRAKSFAFILFDFEHGDVFLTLKNEKVFTKLDRLSGKELTIFYLNSEQRDLVDQFNNIFVNALSVNDSIPLPSIVFFKVVGNDAENIEFHRISNDKLFAFQEINDYIQSYITNMDQPQKKGTAFLNAVFKKLTEAGFDYITQKFFEKLSNGQ</sequence>
<dbReference type="RefSeq" id="WP_377117263.1">
    <property type="nucleotide sequence ID" value="NZ_JBHTHZ010000014.1"/>
</dbReference>
<keyword evidence="2" id="KW-1185">Reference proteome</keyword>
<gene>
    <name evidence="1" type="ORF">ACFQZX_16100</name>
</gene>
<name>A0ABW3AVQ7_9SPHI</name>
<reference evidence="2" key="1">
    <citation type="journal article" date="2019" name="Int. J. Syst. Evol. Microbiol.">
        <title>The Global Catalogue of Microorganisms (GCM) 10K type strain sequencing project: providing services to taxonomists for standard genome sequencing and annotation.</title>
        <authorList>
            <consortium name="The Broad Institute Genomics Platform"/>
            <consortium name="The Broad Institute Genome Sequencing Center for Infectious Disease"/>
            <person name="Wu L."/>
            <person name="Ma J."/>
        </authorList>
    </citation>
    <scope>NUCLEOTIDE SEQUENCE [LARGE SCALE GENOMIC DNA]</scope>
    <source>
        <strain evidence="2">CCUG 61484</strain>
    </source>
</reference>
<comment type="caution">
    <text evidence="1">The sequence shown here is derived from an EMBL/GenBank/DDBJ whole genome shotgun (WGS) entry which is preliminary data.</text>
</comment>
<organism evidence="1 2">
    <name type="scientific">Mucilaginibacter litoreus</name>
    <dbReference type="NCBI Taxonomy" id="1048221"/>
    <lineage>
        <taxon>Bacteria</taxon>
        <taxon>Pseudomonadati</taxon>
        <taxon>Bacteroidota</taxon>
        <taxon>Sphingobacteriia</taxon>
        <taxon>Sphingobacteriales</taxon>
        <taxon>Sphingobacteriaceae</taxon>
        <taxon>Mucilaginibacter</taxon>
    </lineage>
</organism>
<dbReference type="Proteomes" id="UP001597010">
    <property type="component" value="Unassembled WGS sequence"/>
</dbReference>
<accession>A0ABW3AVQ7</accession>
<evidence type="ECO:0000313" key="1">
    <source>
        <dbReference type="EMBL" id="MFD0795146.1"/>
    </source>
</evidence>
<evidence type="ECO:0000313" key="2">
    <source>
        <dbReference type="Proteomes" id="UP001597010"/>
    </source>
</evidence>